<dbReference type="EMBL" id="LR881467">
    <property type="protein sequence ID" value="CAD5320067.1"/>
    <property type="molecule type" value="Genomic_DNA"/>
</dbReference>
<dbReference type="Proteomes" id="UP000516314">
    <property type="component" value="Chromosome 2"/>
</dbReference>
<reference evidence="2 3" key="1">
    <citation type="submission" date="2020-09" db="EMBL/GenBank/DDBJ databases">
        <authorList>
            <person name="Ashkenazy H."/>
        </authorList>
    </citation>
    <scope>NUCLEOTIDE SEQUENCE [LARGE SCALE GENOMIC DNA]</scope>
    <source>
        <strain evidence="3">cv. Cdm-0</strain>
    </source>
</reference>
<organism evidence="2 3">
    <name type="scientific">Arabidopsis thaliana</name>
    <name type="common">Mouse-ear cress</name>
    <dbReference type="NCBI Taxonomy" id="3702"/>
    <lineage>
        <taxon>Eukaryota</taxon>
        <taxon>Viridiplantae</taxon>
        <taxon>Streptophyta</taxon>
        <taxon>Embryophyta</taxon>
        <taxon>Tracheophyta</taxon>
        <taxon>Spermatophyta</taxon>
        <taxon>Magnoliopsida</taxon>
        <taxon>eudicotyledons</taxon>
        <taxon>Gunneridae</taxon>
        <taxon>Pentapetalae</taxon>
        <taxon>rosids</taxon>
        <taxon>malvids</taxon>
        <taxon>Brassicales</taxon>
        <taxon>Brassicaceae</taxon>
        <taxon>Camelineae</taxon>
        <taxon>Arabidopsis</taxon>
    </lineage>
</organism>
<accession>A0A7G2ECK3</accession>
<sequence>MSHDKKPSHVPLLSSLKNTQLAFSVAQYVHGEVVQEANRRRLTGLRHRAGHPSPVVTRDSNQNSCAM</sequence>
<feature type="region of interest" description="Disordered" evidence="1">
    <location>
        <begin position="44"/>
        <end position="67"/>
    </location>
</feature>
<proteinExistence type="predicted"/>
<protein>
    <submittedName>
        <fullName evidence="2">(thale cress) hypothetical protein</fullName>
    </submittedName>
</protein>
<name>A0A7G2ECK3_ARATH</name>
<evidence type="ECO:0000313" key="3">
    <source>
        <dbReference type="Proteomes" id="UP000516314"/>
    </source>
</evidence>
<gene>
    <name evidence="2" type="ORF">AT9943_LOCUS8215</name>
</gene>
<dbReference type="AlphaFoldDB" id="A0A7G2ECK3"/>
<evidence type="ECO:0000313" key="2">
    <source>
        <dbReference type="EMBL" id="CAD5320067.1"/>
    </source>
</evidence>
<evidence type="ECO:0000256" key="1">
    <source>
        <dbReference type="SAM" id="MobiDB-lite"/>
    </source>
</evidence>
<feature type="compositionally biased region" description="Polar residues" evidence="1">
    <location>
        <begin position="58"/>
        <end position="67"/>
    </location>
</feature>